<feature type="compositionally biased region" description="Polar residues" evidence="1">
    <location>
        <begin position="1"/>
        <end position="11"/>
    </location>
</feature>
<dbReference type="EMBL" id="AGNL01017609">
    <property type="protein sequence ID" value="EJK64129.1"/>
    <property type="molecule type" value="Genomic_DNA"/>
</dbReference>
<gene>
    <name evidence="2" type="ORF">THAOC_15166</name>
</gene>
<protein>
    <submittedName>
        <fullName evidence="2">Uncharacterized protein</fullName>
    </submittedName>
</protein>
<comment type="caution">
    <text evidence="2">The sequence shown here is derived from an EMBL/GenBank/DDBJ whole genome shotgun (WGS) entry which is preliminary data.</text>
</comment>
<name>K0SGM3_THAOC</name>
<proteinExistence type="predicted"/>
<evidence type="ECO:0000256" key="1">
    <source>
        <dbReference type="SAM" id="MobiDB-lite"/>
    </source>
</evidence>
<feature type="compositionally biased region" description="Polar residues" evidence="1">
    <location>
        <begin position="53"/>
        <end position="68"/>
    </location>
</feature>
<sequence length="199" mass="19955">MDQLTAASSAGTIVDETGGAPAEAAVMESRLKKSRPHGHLSTCSARARGRRTPSPSVEPTGSVLSAGSTSGGQLAGECSVYDRFDDAFDSGSGVGRSRSGSPVIRGSWTDQLSDVSSTGTAEERWGPLGFPRPFPARGTARAGGGAGPEPRGAGHGPQQRGAGAAGRGGSPPPAKVMEGAEEGSELAEEAEPTEKAEPA</sequence>
<dbReference type="Proteomes" id="UP000266841">
    <property type="component" value="Unassembled WGS sequence"/>
</dbReference>
<evidence type="ECO:0000313" key="3">
    <source>
        <dbReference type="Proteomes" id="UP000266841"/>
    </source>
</evidence>
<feature type="compositionally biased region" description="Acidic residues" evidence="1">
    <location>
        <begin position="179"/>
        <end position="191"/>
    </location>
</feature>
<feature type="compositionally biased region" description="Polar residues" evidence="1">
    <location>
        <begin position="108"/>
        <end position="120"/>
    </location>
</feature>
<organism evidence="2 3">
    <name type="scientific">Thalassiosira oceanica</name>
    <name type="common">Marine diatom</name>
    <dbReference type="NCBI Taxonomy" id="159749"/>
    <lineage>
        <taxon>Eukaryota</taxon>
        <taxon>Sar</taxon>
        <taxon>Stramenopiles</taxon>
        <taxon>Ochrophyta</taxon>
        <taxon>Bacillariophyta</taxon>
        <taxon>Coscinodiscophyceae</taxon>
        <taxon>Thalassiosirophycidae</taxon>
        <taxon>Thalassiosirales</taxon>
        <taxon>Thalassiosiraceae</taxon>
        <taxon>Thalassiosira</taxon>
    </lineage>
</organism>
<reference evidence="2 3" key="1">
    <citation type="journal article" date="2012" name="Genome Biol.">
        <title>Genome and low-iron response of an oceanic diatom adapted to chronic iron limitation.</title>
        <authorList>
            <person name="Lommer M."/>
            <person name="Specht M."/>
            <person name="Roy A.S."/>
            <person name="Kraemer L."/>
            <person name="Andreson R."/>
            <person name="Gutowska M.A."/>
            <person name="Wolf J."/>
            <person name="Bergner S.V."/>
            <person name="Schilhabel M.B."/>
            <person name="Klostermeier U.C."/>
            <person name="Beiko R.G."/>
            <person name="Rosenstiel P."/>
            <person name="Hippler M."/>
            <person name="Laroche J."/>
        </authorList>
    </citation>
    <scope>NUCLEOTIDE SEQUENCE [LARGE SCALE GENOMIC DNA]</scope>
    <source>
        <strain evidence="2 3">CCMP1005</strain>
    </source>
</reference>
<dbReference type="AlphaFoldDB" id="K0SGM3"/>
<evidence type="ECO:0000313" key="2">
    <source>
        <dbReference type="EMBL" id="EJK64129.1"/>
    </source>
</evidence>
<feature type="compositionally biased region" description="Low complexity" evidence="1">
    <location>
        <begin position="148"/>
        <end position="162"/>
    </location>
</feature>
<keyword evidence="3" id="KW-1185">Reference proteome</keyword>
<accession>K0SGM3</accession>
<feature type="region of interest" description="Disordered" evidence="1">
    <location>
        <begin position="1"/>
        <end position="199"/>
    </location>
</feature>
<feature type="compositionally biased region" description="Low complexity" evidence="1">
    <location>
        <begin position="95"/>
        <end position="107"/>
    </location>
</feature>